<gene>
    <name evidence="3" type="ORF">E0Z10_g10573</name>
</gene>
<protein>
    <submittedName>
        <fullName evidence="3">Uncharacterized protein</fullName>
    </submittedName>
</protein>
<dbReference type="EMBL" id="SKBN01000436">
    <property type="protein sequence ID" value="TGJ78191.1"/>
    <property type="molecule type" value="Genomic_DNA"/>
</dbReference>
<proteinExistence type="predicted"/>
<dbReference type="OrthoDB" id="4768233at2759"/>
<evidence type="ECO:0000256" key="2">
    <source>
        <dbReference type="SAM" id="Phobius"/>
    </source>
</evidence>
<dbReference type="Proteomes" id="UP000297716">
    <property type="component" value="Unassembled WGS sequence"/>
</dbReference>
<keyword evidence="2" id="KW-1133">Transmembrane helix</keyword>
<reference evidence="3 4" key="1">
    <citation type="submission" date="2019-03" db="EMBL/GenBank/DDBJ databases">
        <title>Draft genome sequence of Xylaria hypoxylon DSM 108379, a ubiquitous saprotrophic-parasitic fungi on hardwood.</title>
        <authorList>
            <person name="Buettner E."/>
            <person name="Leonhardt S."/>
            <person name="Gebauer A.M."/>
            <person name="Liers C."/>
            <person name="Hofrichter M."/>
            <person name="Kellner H."/>
        </authorList>
    </citation>
    <scope>NUCLEOTIDE SEQUENCE [LARGE SCALE GENOMIC DNA]</scope>
    <source>
        <strain evidence="3 4">DSM 108379</strain>
    </source>
</reference>
<evidence type="ECO:0000256" key="1">
    <source>
        <dbReference type="SAM" id="MobiDB-lite"/>
    </source>
</evidence>
<evidence type="ECO:0000313" key="4">
    <source>
        <dbReference type="Proteomes" id="UP000297716"/>
    </source>
</evidence>
<keyword evidence="4" id="KW-1185">Reference proteome</keyword>
<keyword evidence="2" id="KW-0812">Transmembrane</keyword>
<evidence type="ECO:0000313" key="3">
    <source>
        <dbReference type="EMBL" id="TGJ78191.1"/>
    </source>
</evidence>
<organism evidence="3 4">
    <name type="scientific">Xylaria hypoxylon</name>
    <dbReference type="NCBI Taxonomy" id="37992"/>
    <lineage>
        <taxon>Eukaryota</taxon>
        <taxon>Fungi</taxon>
        <taxon>Dikarya</taxon>
        <taxon>Ascomycota</taxon>
        <taxon>Pezizomycotina</taxon>
        <taxon>Sordariomycetes</taxon>
        <taxon>Xylariomycetidae</taxon>
        <taxon>Xylariales</taxon>
        <taxon>Xylariaceae</taxon>
        <taxon>Xylaria</taxon>
    </lineage>
</organism>
<feature type="region of interest" description="Disordered" evidence="1">
    <location>
        <begin position="195"/>
        <end position="279"/>
    </location>
</feature>
<comment type="caution">
    <text evidence="3">The sequence shown here is derived from an EMBL/GenBank/DDBJ whole genome shotgun (WGS) entry which is preliminary data.</text>
</comment>
<accession>A0A4Z0YG19</accession>
<feature type="transmembrane region" description="Helical" evidence="2">
    <location>
        <begin position="164"/>
        <end position="186"/>
    </location>
</feature>
<sequence>MAQDSKLWVSCLSGYQFDVCTKSKVHLLCCCYNPCAASSGFCQVESAKTTAYSIANKEVIAPQQCHGFKENENEAMNCGFCNSAPLHFCSCFGTNSSIIPKERARKDIGITVLSDNHLNIVASIGIAPFLESIPTANNGEPTKAPASGNITSRDAVDKKPNTNLYIEIGASIIGSIIVLIALYIFFCSGKKKQKKNEDNDEVSAMEMGNLRTREDRNEDTGVPTTRISNLSIPDSTASSAFTNPRRAPFPPPSSPPPDRPLPPLPRREPATPPLGFCRA</sequence>
<feature type="compositionally biased region" description="Polar residues" evidence="1">
    <location>
        <begin position="222"/>
        <end position="242"/>
    </location>
</feature>
<feature type="compositionally biased region" description="Pro residues" evidence="1">
    <location>
        <begin position="247"/>
        <end position="264"/>
    </location>
</feature>
<keyword evidence="2" id="KW-0472">Membrane</keyword>
<dbReference type="AlphaFoldDB" id="A0A4Z0YG19"/>
<name>A0A4Z0YG19_9PEZI</name>